<dbReference type="EMBL" id="GEDG01013866">
    <property type="protein sequence ID" value="JAP24914.1"/>
    <property type="molecule type" value="Transcribed_RNA"/>
</dbReference>
<sequence length="111" mass="12649">MSSTLQPPMNYQFMGYYFSHSNIGDTNVHSHETNLSNDNDIPPLVYPNIQDIDLCTINGKCRDKHRKLWLFPKQVGSMENTRAQRQNNVTSSSQGTPFGKLVFIRLVNTST</sequence>
<protein>
    <submittedName>
        <fullName evidence="1">Putative ovule protein</fullName>
    </submittedName>
</protein>
<proteinExistence type="predicted"/>
<dbReference type="AlphaFoldDB" id="A0A0V0HX14"/>
<name>A0A0V0HX14_SOLCH</name>
<reference evidence="1" key="1">
    <citation type="submission" date="2015-12" db="EMBL/GenBank/DDBJ databases">
        <title>Gene expression during late stages of embryo sac development: a critical building block for successful pollen-pistil interactions.</title>
        <authorList>
            <person name="Liu Y."/>
            <person name="Joly V."/>
            <person name="Sabar M."/>
            <person name="Matton D.P."/>
        </authorList>
    </citation>
    <scope>NUCLEOTIDE SEQUENCE</scope>
</reference>
<accession>A0A0V0HX14</accession>
<evidence type="ECO:0000313" key="1">
    <source>
        <dbReference type="EMBL" id="JAP24914.1"/>
    </source>
</evidence>
<organism evidence="1">
    <name type="scientific">Solanum chacoense</name>
    <name type="common">Chaco potato</name>
    <dbReference type="NCBI Taxonomy" id="4108"/>
    <lineage>
        <taxon>Eukaryota</taxon>
        <taxon>Viridiplantae</taxon>
        <taxon>Streptophyta</taxon>
        <taxon>Embryophyta</taxon>
        <taxon>Tracheophyta</taxon>
        <taxon>Spermatophyta</taxon>
        <taxon>Magnoliopsida</taxon>
        <taxon>eudicotyledons</taxon>
        <taxon>Gunneridae</taxon>
        <taxon>Pentapetalae</taxon>
        <taxon>asterids</taxon>
        <taxon>lamiids</taxon>
        <taxon>Solanales</taxon>
        <taxon>Solanaceae</taxon>
        <taxon>Solanoideae</taxon>
        <taxon>Solaneae</taxon>
        <taxon>Solanum</taxon>
    </lineage>
</organism>